<sequence length="83" mass="8492">MTTVAASSTSASRASVQRGTVDVFGIAWPRHKAEALVAALVVLAFGLMLTLVTGAASFTPAVLASAAVGVVVWWAARAVHSQR</sequence>
<feature type="transmembrane region" description="Helical" evidence="1">
    <location>
        <begin position="35"/>
        <end position="52"/>
    </location>
</feature>
<gene>
    <name evidence="2" type="ORF">AXK61_08550</name>
</gene>
<name>A0A137YU20_9ACTN</name>
<evidence type="ECO:0000313" key="3">
    <source>
        <dbReference type="Proteomes" id="UP000070409"/>
    </source>
</evidence>
<keyword evidence="1" id="KW-1133">Transmembrane helix</keyword>
<keyword evidence="1" id="KW-0472">Membrane</keyword>
<comment type="caution">
    <text evidence="2">The sequence shown here is derived from an EMBL/GenBank/DDBJ whole genome shotgun (WGS) entry which is preliminary data.</text>
</comment>
<dbReference type="EMBL" id="LSRE01000049">
    <property type="protein sequence ID" value="KXO89486.1"/>
    <property type="molecule type" value="Genomic_DNA"/>
</dbReference>
<evidence type="ECO:0000256" key="1">
    <source>
        <dbReference type="SAM" id="Phobius"/>
    </source>
</evidence>
<evidence type="ECO:0000313" key="2">
    <source>
        <dbReference type="EMBL" id="KXO89486.1"/>
    </source>
</evidence>
<feature type="transmembrane region" description="Helical" evidence="1">
    <location>
        <begin position="58"/>
        <end position="76"/>
    </location>
</feature>
<accession>A0A137YU20</accession>
<dbReference type="Proteomes" id="UP000070409">
    <property type="component" value="Unassembled WGS sequence"/>
</dbReference>
<proteinExistence type="predicted"/>
<keyword evidence="1" id="KW-0812">Transmembrane</keyword>
<protein>
    <submittedName>
        <fullName evidence="2">Uncharacterized protein</fullName>
    </submittedName>
</protein>
<dbReference type="RefSeq" id="WP_068746856.1">
    <property type="nucleotide sequence ID" value="NZ_LSRE01000049.1"/>
</dbReference>
<organism evidence="2 3">
    <name type="scientific">Tsukamurella pseudospumae</name>
    <dbReference type="NCBI Taxonomy" id="239498"/>
    <lineage>
        <taxon>Bacteria</taxon>
        <taxon>Bacillati</taxon>
        <taxon>Actinomycetota</taxon>
        <taxon>Actinomycetes</taxon>
        <taxon>Mycobacteriales</taxon>
        <taxon>Tsukamurellaceae</taxon>
        <taxon>Tsukamurella</taxon>
    </lineage>
</organism>
<reference evidence="2 3" key="1">
    <citation type="submission" date="2016-02" db="EMBL/GenBank/DDBJ databases">
        <authorList>
            <person name="Teng J.L."/>
            <person name="Tang Y."/>
            <person name="Huang Y."/>
            <person name="Guo F."/>
            <person name="Wei W."/>
            <person name="Chen J.H."/>
            <person name="Wong S.Y."/>
            <person name="Lau S.K."/>
            <person name="Woo P.C."/>
        </authorList>
    </citation>
    <scope>NUCLEOTIDE SEQUENCE [LARGE SCALE GENOMIC DNA]</scope>
    <source>
        <strain evidence="2 3">JCM 13375</strain>
    </source>
</reference>
<keyword evidence="3" id="KW-1185">Reference proteome</keyword>